<evidence type="ECO:0000256" key="7">
    <source>
        <dbReference type="ARBA" id="ARBA00023170"/>
    </source>
</evidence>
<dbReference type="Gene3D" id="4.10.400.10">
    <property type="entry name" value="Low-density Lipoprotein Receptor"/>
    <property type="match status" value="2"/>
</dbReference>
<dbReference type="Pfam" id="PF00057">
    <property type="entry name" value="Ldl_recept_a"/>
    <property type="match status" value="2"/>
</dbReference>
<dbReference type="PANTHER" id="PTHR22722">
    <property type="entry name" value="LOW-DENSITY LIPOPROTEIN RECEPTOR-RELATED PROTEIN 2-RELATED"/>
    <property type="match status" value="1"/>
</dbReference>
<keyword evidence="11" id="KW-1185">Reference proteome</keyword>
<dbReference type="InterPro" id="IPR036055">
    <property type="entry name" value="LDL_receptor-like_sf"/>
</dbReference>
<evidence type="ECO:0000256" key="2">
    <source>
        <dbReference type="ARBA" id="ARBA00022692"/>
    </source>
</evidence>
<evidence type="ECO:0000256" key="9">
    <source>
        <dbReference type="PROSITE-ProRule" id="PRU00124"/>
    </source>
</evidence>
<dbReference type="InterPro" id="IPR002172">
    <property type="entry name" value="LDrepeatLR_classA_rpt"/>
</dbReference>
<organism evidence="12">
    <name type="scientific">Anisakis simplex</name>
    <name type="common">Herring worm</name>
    <dbReference type="NCBI Taxonomy" id="6269"/>
    <lineage>
        <taxon>Eukaryota</taxon>
        <taxon>Metazoa</taxon>
        <taxon>Ecdysozoa</taxon>
        <taxon>Nematoda</taxon>
        <taxon>Chromadorea</taxon>
        <taxon>Rhabditida</taxon>
        <taxon>Spirurina</taxon>
        <taxon>Ascaridomorpha</taxon>
        <taxon>Ascaridoidea</taxon>
        <taxon>Anisakidae</taxon>
        <taxon>Anisakis</taxon>
        <taxon>Anisakis simplex complex</taxon>
    </lineage>
</organism>
<dbReference type="GO" id="GO:0005886">
    <property type="term" value="C:plasma membrane"/>
    <property type="evidence" value="ECO:0007669"/>
    <property type="project" value="TreeGrafter"/>
</dbReference>
<dbReference type="PANTHER" id="PTHR22722:SF5">
    <property type="entry name" value="LOW-DENSITY LIPOPROTEIN RECEPTOR-RELATED PROTEIN 1B"/>
    <property type="match status" value="1"/>
</dbReference>
<evidence type="ECO:0000256" key="1">
    <source>
        <dbReference type="ARBA" id="ARBA00004167"/>
    </source>
</evidence>
<evidence type="ECO:0000256" key="4">
    <source>
        <dbReference type="ARBA" id="ARBA00022989"/>
    </source>
</evidence>
<accession>A0A0M3KIC2</accession>
<keyword evidence="3" id="KW-0677">Repeat</keyword>
<dbReference type="GO" id="GO:0043235">
    <property type="term" value="C:receptor complex"/>
    <property type="evidence" value="ECO:0007669"/>
    <property type="project" value="TreeGrafter"/>
</dbReference>
<comment type="subcellular location">
    <subcellularLocation>
        <location evidence="1">Membrane</location>
        <topology evidence="1">Single-pass membrane protein</topology>
    </subcellularLocation>
</comment>
<sequence length="148" mass="16249">MEFKCRTGGQCINRAWKCDGEVDCADGSDEDDCEHHECTADEKLCDVGTCLPKAKWCDGQEDCFDGSDEKDCSGSGPKKEECGINEHKCEGTPLQCIPYDKLCVEGEANNDCAKTVCNKQLKLCDEKPGGYCQCRVTSVNGTFCYCPQ</sequence>
<dbReference type="EMBL" id="UYRR01038741">
    <property type="protein sequence ID" value="VDK74412.1"/>
    <property type="molecule type" value="Genomic_DNA"/>
</dbReference>
<evidence type="ECO:0000256" key="5">
    <source>
        <dbReference type="ARBA" id="ARBA00023136"/>
    </source>
</evidence>
<feature type="disulfide bond" evidence="9">
    <location>
        <begin position="45"/>
        <end position="63"/>
    </location>
</feature>
<evidence type="ECO:0000313" key="11">
    <source>
        <dbReference type="Proteomes" id="UP000267096"/>
    </source>
</evidence>
<evidence type="ECO:0000256" key="8">
    <source>
        <dbReference type="ARBA" id="ARBA00023180"/>
    </source>
</evidence>
<keyword evidence="6 9" id="KW-1015">Disulfide bond</keyword>
<dbReference type="CDD" id="cd00112">
    <property type="entry name" value="LDLa"/>
    <property type="match status" value="2"/>
</dbReference>
<evidence type="ECO:0000256" key="3">
    <source>
        <dbReference type="ARBA" id="ARBA00022737"/>
    </source>
</evidence>
<dbReference type="PROSITE" id="PS01209">
    <property type="entry name" value="LDLRA_1"/>
    <property type="match status" value="2"/>
</dbReference>
<dbReference type="InterPro" id="IPR051221">
    <property type="entry name" value="LDLR-related"/>
</dbReference>
<dbReference type="AlphaFoldDB" id="A0A0M3KIC2"/>
<dbReference type="SUPFAM" id="SSF57424">
    <property type="entry name" value="LDL receptor-like module"/>
    <property type="match status" value="2"/>
</dbReference>
<evidence type="ECO:0000313" key="10">
    <source>
        <dbReference type="EMBL" id="VDK74412.1"/>
    </source>
</evidence>
<keyword evidence="4" id="KW-1133">Transmembrane helix</keyword>
<reference evidence="10 11" key="2">
    <citation type="submission" date="2018-11" db="EMBL/GenBank/DDBJ databases">
        <authorList>
            <consortium name="Pathogen Informatics"/>
        </authorList>
    </citation>
    <scope>NUCLEOTIDE SEQUENCE [LARGE SCALE GENOMIC DNA]</scope>
</reference>
<dbReference type="GO" id="GO:0005041">
    <property type="term" value="F:low-density lipoprotein particle receptor activity"/>
    <property type="evidence" value="ECO:0007669"/>
    <property type="project" value="TreeGrafter"/>
</dbReference>
<dbReference type="PROSITE" id="PS50068">
    <property type="entry name" value="LDLRA_2"/>
    <property type="match status" value="2"/>
</dbReference>
<keyword evidence="7" id="KW-0675">Receptor</keyword>
<dbReference type="Proteomes" id="UP000267096">
    <property type="component" value="Unassembled WGS sequence"/>
</dbReference>
<dbReference type="InterPro" id="IPR023415">
    <property type="entry name" value="LDLR_class-A_CS"/>
</dbReference>
<feature type="disulfide bond" evidence="9">
    <location>
        <begin position="18"/>
        <end position="33"/>
    </location>
</feature>
<name>A0A0M3KIC2_ANISI</name>
<dbReference type="WBParaSite" id="ASIM_0002074101-mRNA-1">
    <property type="protein sequence ID" value="ASIM_0002074101-mRNA-1"/>
    <property type="gene ID" value="ASIM_0002074101"/>
</dbReference>
<gene>
    <name evidence="10" type="ORF">ASIM_LOCUS20119</name>
</gene>
<protein>
    <submittedName>
        <fullName evidence="12">EGF-like domain-containing protein</fullName>
    </submittedName>
</protein>
<dbReference type="SMART" id="SM00192">
    <property type="entry name" value="LDLa"/>
    <property type="match status" value="2"/>
</dbReference>
<feature type="disulfide bond" evidence="9">
    <location>
        <begin position="57"/>
        <end position="72"/>
    </location>
</feature>
<reference evidence="12" key="1">
    <citation type="submission" date="2017-02" db="UniProtKB">
        <authorList>
            <consortium name="WormBaseParasite"/>
        </authorList>
    </citation>
    <scope>IDENTIFICATION</scope>
</reference>
<dbReference type="PRINTS" id="PR00261">
    <property type="entry name" value="LDLRECEPTOR"/>
</dbReference>
<keyword evidence="2" id="KW-0812">Transmembrane</keyword>
<evidence type="ECO:0000313" key="12">
    <source>
        <dbReference type="WBParaSite" id="ASIM_0002074101-mRNA-1"/>
    </source>
</evidence>
<keyword evidence="8" id="KW-0325">Glycoprotein</keyword>
<keyword evidence="5" id="KW-0472">Membrane</keyword>
<dbReference type="OrthoDB" id="5817174at2759"/>
<feature type="disulfide bond" evidence="9">
    <location>
        <begin position="38"/>
        <end position="50"/>
    </location>
</feature>
<comment type="caution">
    <text evidence="9">Lacks conserved residue(s) required for the propagation of feature annotation.</text>
</comment>
<evidence type="ECO:0000256" key="6">
    <source>
        <dbReference type="ARBA" id="ARBA00023157"/>
    </source>
</evidence>
<proteinExistence type="predicted"/>